<feature type="region of interest" description="Disordered" evidence="10">
    <location>
        <begin position="376"/>
        <end position="400"/>
    </location>
</feature>
<dbReference type="EnsemblMetazoa" id="MDOA008654-RB">
    <property type="protein sequence ID" value="MDOA008654-PB"/>
    <property type="gene ID" value="MDOA008654"/>
</dbReference>
<reference evidence="11" key="1">
    <citation type="submission" date="2020-05" db="UniProtKB">
        <authorList>
            <consortium name="EnsemblMetazoa"/>
        </authorList>
    </citation>
    <scope>IDENTIFICATION</scope>
    <source>
        <strain evidence="11">Aabys</strain>
    </source>
</reference>
<feature type="coiled-coil region" evidence="9">
    <location>
        <begin position="573"/>
        <end position="698"/>
    </location>
</feature>
<feature type="region of interest" description="Disordered" evidence="10">
    <location>
        <begin position="158"/>
        <end position="180"/>
    </location>
</feature>
<feature type="compositionally biased region" description="Basic and acidic residues" evidence="10">
    <location>
        <begin position="987"/>
        <end position="996"/>
    </location>
</feature>
<dbReference type="AlphaFoldDB" id="A0A1I8MUT9"/>
<dbReference type="eggNOG" id="ENOG502QSPF">
    <property type="taxonomic scope" value="Eukaryota"/>
</dbReference>
<evidence type="ECO:0000256" key="4">
    <source>
        <dbReference type="ARBA" id="ARBA00022490"/>
    </source>
</evidence>
<dbReference type="PANTHER" id="PTHR34031:SF1">
    <property type="entry name" value="CENTROSOMAL PROTEIN OF 162 KDA"/>
    <property type="match status" value="1"/>
</dbReference>
<dbReference type="VEuPathDB" id="VectorBase:MDOMA2_019122"/>
<keyword evidence="6" id="KW-0970">Cilium biogenesis/degradation</keyword>
<organism evidence="11">
    <name type="scientific">Musca domestica</name>
    <name type="common">House fly</name>
    <dbReference type="NCBI Taxonomy" id="7370"/>
    <lineage>
        <taxon>Eukaryota</taxon>
        <taxon>Metazoa</taxon>
        <taxon>Ecdysozoa</taxon>
        <taxon>Arthropoda</taxon>
        <taxon>Hexapoda</taxon>
        <taxon>Insecta</taxon>
        <taxon>Pterygota</taxon>
        <taxon>Neoptera</taxon>
        <taxon>Endopterygota</taxon>
        <taxon>Diptera</taxon>
        <taxon>Brachycera</taxon>
        <taxon>Muscomorpha</taxon>
        <taxon>Muscoidea</taxon>
        <taxon>Muscidae</taxon>
        <taxon>Musca</taxon>
    </lineage>
</organism>
<accession>A0A1I8MUT9</accession>
<feature type="compositionally biased region" description="Low complexity" evidence="10">
    <location>
        <begin position="878"/>
        <end position="897"/>
    </location>
</feature>
<proteinExistence type="inferred from homology"/>
<feature type="compositionally biased region" description="Pro residues" evidence="10">
    <location>
        <begin position="822"/>
        <end position="839"/>
    </location>
</feature>
<dbReference type="InterPro" id="IPR038774">
    <property type="entry name" value="CEP162-like"/>
</dbReference>
<keyword evidence="7 9" id="KW-0175">Coiled coil</keyword>
<evidence type="ECO:0000256" key="10">
    <source>
        <dbReference type="SAM" id="MobiDB-lite"/>
    </source>
</evidence>
<feature type="coiled-coil region" evidence="9">
    <location>
        <begin position="722"/>
        <end position="792"/>
    </location>
</feature>
<feature type="region of interest" description="Disordered" evidence="10">
    <location>
        <begin position="299"/>
        <end position="326"/>
    </location>
</feature>
<evidence type="ECO:0000256" key="1">
    <source>
        <dbReference type="ARBA" id="ARBA00004114"/>
    </source>
</evidence>
<evidence type="ECO:0000256" key="2">
    <source>
        <dbReference type="ARBA" id="ARBA00009485"/>
    </source>
</evidence>
<dbReference type="GO" id="GO:0005814">
    <property type="term" value="C:centriole"/>
    <property type="evidence" value="ECO:0007669"/>
    <property type="project" value="UniProtKB-SubCell"/>
</dbReference>
<feature type="compositionally biased region" description="Polar residues" evidence="10">
    <location>
        <begin position="493"/>
        <end position="518"/>
    </location>
</feature>
<comment type="similarity">
    <text evidence="2">Belongs to the CEP162 family.</text>
</comment>
<evidence type="ECO:0000256" key="5">
    <source>
        <dbReference type="ARBA" id="ARBA00022701"/>
    </source>
</evidence>
<feature type="region of interest" description="Disordered" evidence="10">
    <location>
        <begin position="818"/>
        <end position="841"/>
    </location>
</feature>
<keyword evidence="5" id="KW-0493">Microtubule</keyword>
<evidence type="ECO:0000313" key="11">
    <source>
        <dbReference type="EnsemblMetazoa" id="MDOA008654-PB"/>
    </source>
</evidence>
<dbReference type="VEuPathDB" id="VectorBase:MDOA008654"/>
<sequence>MPKVLVPQDFQPQTSNKLIMSSHTKLPKENRIMPECHNSATTPMDHQHHFSATDLTANTNSVPQSPTQLLDFDDFTATSSIMEFLRQEQKCGAGGDLLTNGHESEIDAESIFQEVSRLADNSDTRSVDELLREAELLLQHQNFMENIQDNKNKMCKAKTKSPRSMKSRLNNGTNTTTTTSAVQTPTTTIQMNSKYTKSIENVPPNEAMIKLCNGYIPATTPLDECSPPLMTPETPTVTYSLSDIGINGSGGGGPGSAMATSVSSGIGNTFTNFAKNMPTESAISEESPLVEMPDENTATINQCSSNDNTTKDITTKNMYGDDDTDDGTDTIEEITEAMETIELIVHDEDEEDGGGGGEGDYDGEAHLERQFVVGIVSPQPPPLNTRRANQSSTAANNDSTFSSISSITSARTVQHYGGQGMHMEYGYTARRPSFEINHSSAQALQKQTASTPNLLASPLQRLAGNNVATTTTAAANQPARERCNSGSYLGRRSSMTTPDSGVSSQSFLPGNSSGSTATAPPLPLRPLVKSIGIGTTTRSYCDKSVNSSPVRVVSTLTSPISETIPQHHNLSREHALKLEIEQLQERLKDTEERLESFRIQHDTVSQLHRKLRESNTQLQEESEMLKLDVQHLNECANVLRTELQAARHDRDEAMELQKVLQTELEETRAERKRALELKEKDAKTIQDLQRQCREMERILMRKHPDSVSALIVASKGGGMSSNDQDRNSRKLLEQRIAQLEADAKEQDFKAQQILANVQARFNSVQAKYETHIADLETQVLSLQEINTKLNEKIESQVRTLDYFVSKKAEKFYNNCTQTEEPYVPPTPPVAPTPPPPAAKPKPKIIRKTVCTQTPINSTCTRDSSTNTIGTAVAQALSASSSTSSTANSTPNNSRPNSKQSGIRKPMATASGQHLSSAIASKLPVSQSDSTISLSAAQAALNAKEDAHLLATIRGMRVDLAIKNKAMQRLTRELDECKKTIKKIQKEKDAFKNEKHQHSTASASSSSTSRSNMDHMPATTESQALKEALSKYKLLEADYKSLHDKRLQDLKTLQTAHERELATCHETVRLLQQRLNERDEQFAMQKRRKVPVDYYALKAKVSSLERRHTEREERLHMLVEALSKGRLNGALDDLLTDNNNQ</sequence>
<feature type="region of interest" description="Disordered" evidence="10">
    <location>
        <begin position="478"/>
        <end position="521"/>
    </location>
</feature>
<comment type="subcellular location">
    <subcellularLocation>
        <location evidence="1">Cytoplasm</location>
        <location evidence="1">Cytoskeleton</location>
        <location evidence="1">Microtubule organizing center</location>
        <location evidence="1">Centrosome</location>
        <location evidence="1">Centriole</location>
    </subcellularLocation>
</comment>
<gene>
    <name evidence="11" type="primary">101900395</name>
</gene>
<keyword evidence="4" id="KW-0963">Cytoplasm</keyword>
<feature type="region of interest" description="Disordered" evidence="10">
    <location>
        <begin position="878"/>
        <end position="914"/>
    </location>
</feature>
<evidence type="ECO:0000256" key="3">
    <source>
        <dbReference type="ARBA" id="ARBA00021406"/>
    </source>
</evidence>
<evidence type="ECO:0000256" key="7">
    <source>
        <dbReference type="ARBA" id="ARBA00023054"/>
    </source>
</evidence>
<feature type="region of interest" description="Disordered" evidence="10">
    <location>
        <begin position="987"/>
        <end position="1020"/>
    </location>
</feature>
<dbReference type="GO" id="GO:0005879">
    <property type="term" value="C:axonemal microtubule"/>
    <property type="evidence" value="ECO:0007669"/>
    <property type="project" value="TreeGrafter"/>
</dbReference>
<feature type="compositionally biased region" description="Polar residues" evidence="10">
    <location>
        <begin position="386"/>
        <end position="398"/>
    </location>
</feature>
<keyword evidence="8" id="KW-0206">Cytoskeleton</keyword>
<dbReference type="GO" id="GO:0060271">
    <property type="term" value="P:cilium assembly"/>
    <property type="evidence" value="ECO:0007669"/>
    <property type="project" value="TreeGrafter"/>
</dbReference>
<evidence type="ECO:0000256" key="8">
    <source>
        <dbReference type="ARBA" id="ARBA00023212"/>
    </source>
</evidence>
<evidence type="ECO:0000256" key="9">
    <source>
        <dbReference type="SAM" id="Coils"/>
    </source>
</evidence>
<protein>
    <recommendedName>
        <fullName evidence="3">Centrosomal protein of 162 kDa</fullName>
    </recommendedName>
</protein>
<evidence type="ECO:0000256" key="6">
    <source>
        <dbReference type="ARBA" id="ARBA00022794"/>
    </source>
</evidence>
<feature type="compositionally biased region" description="Low complexity" evidence="10">
    <location>
        <begin position="998"/>
        <end position="1010"/>
    </location>
</feature>
<dbReference type="OrthoDB" id="2157184at2759"/>
<dbReference type="PANTHER" id="PTHR34031">
    <property type="entry name" value="CENTROSOMAL PROTEIN OF 162 KDA"/>
    <property type="match status" value="1"/>
</dbReference>
<name>A0A1I8MUT9_MUSDO</name>